<proteinExistence type="predicted"/>
<dbReference type="EMBL" id="JAPDOD010000015">
    <property type="protein sequence ID" value="MDA0161881.1"/>
    <property type="molecule type" value="Genomic_DNA"/>
</dbReference>
<dbReference type="InterPro" id="IPR043128">
    <property type="entry name" value="Rev_trsase/Diguanyl_cyclase"/>
</dbReference>
<dbReference type="SMART" id="SM00471">
    <property type="entry name" value="HDc"/>
    <property type="match status" value="1"/>
</dbReference>
<evidence type="ECO:0000313" key="7">
    <source>
        <dbReference type="Proteomes" id="UP001149140"/>
    </source>
</evidence>
<dbReference type="InterPro" id="IPR052020">
    <property type="entry name" value="Cyclic_di-GMP/3'3'-cGAMP_PDE"/>
</dbReference>
<keyword evidence="6" id="KW-0808">Transferase</keyword>
<protein>
    <submittedName>
        <fullName evidence="6">Diguanylate cyclase</fullName>
        <ecNumber evidence="6">2.7.7.65</ecNumber>
    </submittedName>
</protein>
<dbReference type="CDD" id="cd01949">
    <property type="entry name" value="GGDEF"/>
    <property type="match status" value="1"/>
</dbReference>
<dbReference type="CDD" id="cd00077">
    <property type="entry name" value="HDc"/>
    <property type="match status" value="1"/>
</dbReference>
<evidence type="ECO:0000256" key="1">
    <source>
        <dbReference type="PROSITE-ProRule" id="PRU00169"/>
    </source>
</evidence>
<feature type="domain" description="Response regulatory" evidence="3">
    <location>
        <begin position="10"/>
        <end position="124"/>
    </location>
</feature>
<dbReference type="PROSITE" id="PS50887">
    <property type="entry name" value="GGDEF"/>
    <property type="match status" value="1"/>
</dbReference>
<dbReference type="SMART" id="SM00448">
    <property type="entry name" value="REC"/>
    <property type="match status" value="1"/>
</dbReference>
<dbReference type="InterPro" id="IPR011006">
    <property type="entry name" value="CheY-like_superfamily"/>
</dbReference>
<organism evidence="6 7">
    <name type="scientific">Solirubrobacter ginsenosidimutans</name>
    <dbReference type="NCBI Taxonomy" id="490573"/>
    <lineage>
        <taxon>Bacteria</taxon>
        <taxon>Bacillati</taxon>
        <taxon>Actinomycetota</taxon>
        <taxon>Thermoleophilia</taxon>
        <taxon>Solirubrobacterales</taxon>
        <taxon>Solirubrobacteraceae</taxon>
        <taxon>Solirubrobacter</taxon>
    </lineage>
</organism>
<dbReference type="SMART" id="SM00267">
    <property type="entry name" value="GGDEF"/>
    <property type="match status" value="1"/>
</dbReference>
<feature type="region of interest" description="Disordered" evidence="2">
    <location>
        <begin position="325"/>
        <end position="355"/>
    </location>
</feature>
<dbReference type="InterPro" id="IPR029787">
    <property type="entry name" value="Nucleotide_cyclase"/>
</dbReference>
<dbReference type="EC" id="2.7.7.65" evidence="6"/>
<evidence type="ECO:0000313" key="6">
    <source>
        <dbReference type="EMBL" id="MDA0161881.1"/>
    </source>
</evidence>
<evidence type="ECO:0000259" key="5">
    <source>
        <dbReference type="PROSITE" id="PS51832"/>
    </source>
</evidence>
<dbReference type="PROSITE" id="PS50110">
    <property type="entry name" value="RESPONSE_REGULATORY"/>
    <property type="match status" value="1"/>
</dbReference>
<evidence type="ECO:0000256" key="2">
    <source>
        <dbReference type="SAM" id="MobiDB-lite"/>
    </source>
</evidence>
<reference evidence="6" key="1">
    <citation type="submission" date="2022-10" db="EMBL/GenBank/DDBJ databases">
        <title>The WGS of Solirubrobacter ginsenosidimutans DSM 21036.</title>
        <authorList>
            <person name="Jiang Z."/>
        </authorList>
    </citation>
    <scope>NUCLEOTIDE SEQUENCE</scope>
    <source>
        <strain evidence="6">DSM 21036</strain>
    </source>
</reference>
<dbReference type="Pfam" id="PF13487">
    <property type="entry name" value="HD_5"/>
    <property type="match status" value="1"/>
</dbReference>
<dbReference type="Gene3D" id="3.40.50.2300">
    <property type="match status" value="1"/>
</dbReference>
<dbReference type="Pfam" id="PF00072">
    <property type="entry name" value="Response_reg"/>
    <property type="match status" value="1"/>
</dbReference>
<dbReference type="InterPro" id="IPR037522">
    <property type="entry name" value="HD_GYP_dom"/>
</dbReference>
<dbReference type="PANTHER" id="PTHR45228">
    <property type="entry name" value="CYCLIC DI-GMP PHOSPHODIESTERASE TM_0186-RELATED"/>
    <property type="match status" value="1"/>
</dbReference>
<dbReference type="RefSeq" id="WP_270041107.1">
    <property type="nucleotide sequence ID" value="NZ_JAPDOD010000015.1"/>
</dbReference>
<dbReference type="AlphaFoldDB" id="A0A9X3S390"/>
<accession>A0A9X3S390</accession>
<keyword evidence="6" id="KW-0548">Nucleotidyltransferase</keyword>
<feature type="modified residue" description="4-aspartylphosphate" evidence="1">
    <location>
        <position position="59"/>
    </location>
</feature>
<dbReference type="PANTHER" id="PTHR45228:SF1">
    <property type="entry name" value="CYCLIC DI-GMP PHOSPHODIESTERASE TM_0186"/>
    <property type="match status" value="1"/>
</dbReference>
<feature type="domain" description="HD-GYP" evidence="5">
    <location>
        <begin position="134"/>
        <end position="331"/>
    </location>
</feature>
<dbReference type="Pfam" id="PF00990">
    <property type="entry name" value="GGDEF"/>
    <property type="match status" value="1"/>
</dbReference>
<feature type="compositionally biased region" description="Basic and acidic residues" evidence="2">
    <location>
        <begin position="325"/>
        <end position="335"/>
    </location>
</feature>
<feature type="domain" description="GGDEF" evidence="4">
    <location>
        <begin position="479"/>
        <end position="597"/>
    </location>
</feature>
<dbReference type="Gene3D" id="1.10.3210.10">
    <property type="entry name" value="Hypothetical protein af1432"/>
    <property type="match status" value="1"/>
</dbReference>
<dbReference type="InterPro" id="IPR003607">
    <property type="entry name" value="HD/PDEase_dom"/>
</dbReference>
<dbReference type="NCBIfam" id="TIGR00254">
    <property type="entry name" value="GGDEF"/>
    <property type="match status" value="1"/>
</dbReference>
<sequence>MPDVGPIRERILVVDDDEGLRALLGHILGREGYRCTLAEDAASAREALQRAPYDLIVCDVAMPGESGLDLVEDAVRRHERMAALMVSGLDDIALADRALRIGAYGYVVKPFSINDVLIAVLGALRHRRAATDDPSGMGEDTIRRLCVAVEARDVDTAAHIARMSEHCWQIARELGLPREHCDLLRTASPMHDVGKVGVSDEILLKPGPLTGAERSAMQLHAEIGYRILAGSRSELLQIAAQIAWTHHERYDGAGYPRGLAGEEIPLDGRIASVADVYDALTRDRVYRPRLPHAEVIRYLIAGRGTAFDPAVLDAFLAIVERDFDADPRQPDRDQPAADDDQPAAAPPPARTHQATRFARDAAALDRGSTAAMRSRETEHRLVAADQRDHVAQARDLTAAARDKTAAERDRGAVDVALHERSVHERAMAAADRVAAATDRRQAAEDRRHAGLDELTGVSRRGTGELALTREIARSRRSQRPLILAVIDIDALKHVNDVDGHAAGDALVRDVATATTSIMRAYDVVVRWGGDEFVCALSDATLDVATTRITAIQHALDGLRHGASISAGLAELNDDDDLEALISRADGALYRAKRRRAG</sequence>
<keyword evidence="7" id="KW-1185">Reference proteome</keyword>
<dbReference type="SUPFAM" id="SSF109604">
    <property type="entry name" value="HD-domain/PDEase-like"/>
    <property type="match status" value="1"/>
</dbReference>
<dbReference type="InterPro" id="IPR001789">
    <property type="entry name" value="Sig_transdc_resp-reg_receiver"/>
</dbReference>
<dbReference type="SUPFAM" id="SSF52172">
    <property type="entry name" value="CheY-like"/>
    <property type="match status" value="1"/>
</dbReference>
<comment type="caution">
    <text evidence="6">The sequence shown here is derived from an EMBL/GenBank/DDBJ whole genome shotgun (WGS) entry which is preliminary data.</text>
</comment>
<dbReference type="InterPro" id="IPR000160">
    <property type="entry name" value="GGDEF_dom"/>
</dbReference>
<gene>
    <name evidence="6" type="ORF">OM076_16525</name>
</gene>
<dbReference type="GO" id="GO:0052621">
    <property type="term" value="F:diguanylate cyclase activity"/>
    <property type="evidence" value="ECO:0007669"/>
    <property type="project" value="UniProtKB-EC"/>
</dbReference>
<dbReference type="PROSITE" id="PS51832">
    <property type="entry name" value="HD_GYP"/>
    <property type="match status" value="1"/>
</dbReference>
<dbReference type="Proteomes" id="UP001149140">
    <property type="component" value="Unassembled WGS sequence"/>
</dbReference>
<dbReference type="SUPFAM" id="SSF55073">
    <property type="entry name" value="Nucleotide cyclase"/>
    <property type="match status" value="1"/>
</dbReference>
<name>A0A9X3S390_9ACTN</name>
<evidence type="ECO:0000259" key="4">
    <source>
        <dbReference type="PROSITE" id="PS50887"/>
    </source>
</evidence>
<keyword evidence="1" id="KW-0597">Phosphoprotein</keyword>
<evidence type="ECO:0000259" key="3">
    <source>
        <dbReference type="PROSITE" id="PS50110"/>
    </source>
</evidence>
<dbReference type="GO" id="GO:0000160">
    <property type="term" value="P:phosphorelay signal transduction system"/>
    <property type="evidence" value="ECO:0007669"/>
    <property type="project" value="InterPro"/>
</dbReference>
<dbReference type="Gene3D" id="3.30.70.270">
    <property type="match status" value="1"/>
</dbReference>